<proteinExistence type="predicted"/>
<organism evidence="1 2">
    <name type="scientific">Triparma laevis f. inornata</name>
    <dbReference type="NCBI Taxonomy" id="1714386"/>
    <lineage>
        <taxon>Eukaryota</taxon>
        <taxon>Sar</taxon>
        <taxon>Stramenopiles</taxon>
        <taxon>Ochrophyta</taxon>
        <taxon>Bolidophyceae</taxon>
        <taxon>Parmales</taxon>
        <taxon>Triparmaceae</taxon>
        <taxon>Triparma</taxon>
    </lineage>
</organism>
<evidence type="ECO:0000313" key="2">
    <source>
        <dbReference type="Proteomes" id="UP001162640"/>
    </source>
</evidence>
<name>A0A9W7ADJ6_9STRA</name>
<reference evidence="2" key="1">
    <citation type="journal article" date="2023" name="Commun. Biol.">
        <title>Genome analysis of Parmales, the sister group of diatoms, reveals the evolutionary specialization of diatoms from phago-mixotrophs to photoautotrophs.</title>
        <authorList>
            <person name="Ban H."/>
            <person name="Sato S."/>
            <person name="Yoshikawa S."/>
            <person name="Yamada K."/>
            <person name="Nakamura Y."/>
            <person name="Ichinomiya M."/>
            <person name="Sato N."/>
            <person name="Blanc-Mathieu R."/>
            <person name="Endo H."/>
            <person name="Kuwata A."/>
            <person name="Ogata H."/>
        </authorList>
    </citation>
    <scope>NUCLEOTIDE SEQUENCE [LARGE SCALE GENOMIC DNA]</scope>
</reference>
<gene>
    <name evidence="1" type="ORF">TL16_g04640</name>
</gene>
<sequence>MTNSMTLAHPPTAPAVIDQFMHTPELGKHFIGFVHVRTLMALIFTTKRWNAAADALIDEGVQSGELMVHNGTDISCDVAEAQEEKHKLVTRVIYLLNITKVGKYACCFAINLIVVDIPEELRASVNMPSMTAVV</sequence>
<dbReference type="Proteomes" id="UP001162640">
    <property type="component" value="Unassembled WGS sequence"/>
</dbReference>
<evidence type="ECO:0000313" key="1">
    <source>
        <dbReference type="EMBL" id="GMH67283.1"/>
    </source>
</evidence>
<protein>
    <submittedName>
        <fullName evidence="1">Uncharacterized protein</fullName>
    </submittedName>
</protein>
<dbReference type="AlphaFoldDB" id="A0A9W7ADJ6"/>
<accession>A0A9W7ADJ6</accession>
<comment type="caution">
    <text evidence="1">The sequence shown here is derived from an EMBL/GenBank/DDBJ whole genome shotgun (WGS) entry which is preliminary data.</text>
</comment>
<dbReference type="EMBL" id="BLQM01000129">
    <property type="protein sequence ID" value="GMH67283.1"/>
    <property type="molecule type" value="Genomic_DNA"/>
</dbReference>